<dbReference type="RefSeq" id="XP_026753745.2">
    <property type="nucleotide sequence ID" value="XM_026897944.3"/>
</dbReference>
<dbReference type="Pfam" id="PF13855">
    <property type="entry name" value="LRR_8"/>
    <property type="match status" value="2"/>
</dbReference>
<dbReference type="KEGG" id="gmw:113513963"/>
<dbReference type="SUPFAM" id="SSF52058">
    <property type="entry name" value="L domain-like"/>
    <property type="match status" value="1"/>
</dbReference>
<dbReference type="Proteomes" id="UP001652740">
    <property type="component" value="Unplaced"/>
</dbReference>
<accession>A0A6J1WHJ4</accession>
<dbReference type="GeneID" id="113513963"/>
<evidence type="ECO:0000256" key="2">
    <source>
        <dbReference type="ARBA" id="ARBA00022737"/>
    </source>
</evidence>
<evidence type="ECO:0000256" key="4">
    <source>
        <dbReference type="SAM" id="SignalP"/>
    </source>
</evidence>
<keyword evidence="5" id="KW-1185">Reference proteome</keyword>
<dbReference type="SMART" id="SM00369">
    <property type="entry name" value="LRR_TYP"/>
    <property type="match status" value="7"/>
</dbReference>
<evidence type="ECO:0000313" key="6">
    <source>
        <dbReference type="RefSeq" id="XP_026753745.2"/>
    </source>
</evidence>
<evidence type="ECO:0000256" key="3">
    <source>
        <dbReference type="SAM" id="Phobius"/>
    </source>
</evidence>
<dbReference type="Pfam" id="PF00560">
    <property type="entry name" value="LRR_1"/>
    <property type="match status" value="1"/>
</dbReference>
<dbReference type="PANTHER" id="PTHR24366:SF164">
    <property type="entry name" value="CONNECTIN-LIKE PROTEIN"/>
    <property type="match status" value="1"/>
</dbReference>
<dbReference type="AlphaFoldDB" id="A0A6J1WHJ4"/>
<dbReference type="InParanoid" id="A0A6J1WHJ4"/>
<evidence type="ECO:0000313" key="5">
    <source>
        <dbReference type="Proteomes" id="UP001652740"/>
    </source>
</evidence>
<dbReference type="Gene3D" id="3.80.10.10">
    <property type="entry name" value="Ribonuclease Inhibitor"/>
    <property type="match status" value="3"/>
</dbReference>
<keyword evidence="3" id="KW-0812">Transmembrane</keyword>
<dbReference type="PANTHER" id="PTHR24366">
    <property type="entry name" value="IG(IMMUNOGLOBULIN) AND LRR(LEUCINE RICH REPEAT) DOMAINS"/>
    <property type="match status" value="1"/>
</dbReference>
<organism evidence="5 6">
    <name type="scientific">Galleria mellonella</name>
    <name type="common">Greater wax moth</name>
    <dbReference type="NCBI Taxonomy" id="7137"/>
    <lineage>
        <taxon>Eukaryota</taxon>
        <taxon>Metazoa</taxon>
        <taxon>Ecdysozoa</taxon>
        <taxon>Arthropoda</taxon>
        <taxon>Hexapoda</taxon>
        <taxon>Insecta</taxon>
        <taxon>Pterygota</taxon>
        <taxon>Neoptera</taxon>
        <taxon>Endopterygota</taxon>
        <taxon>Lepidoptera</taxon>
        <taxon>Glossata</taxon>
        <taxon>Ditrysia</taxon>
        <taxon>Pyraloidea</taxon>
        <taxon>Pyralidae</taxon>
        <taxon>Galleriinae</taxon>
        <taxon>Galleria</taxon>
    </lineage>
</organism>
<sequence>MRASRVPATLLLFLLALAELRASRSNDEEKEKATQNIINVCDIRDRNSKLHCYCELNQEINRASKTECWVFNGGIEKSDPVWTSFSTQTNIETLAFNVRADGALKFVPTKVLRYLQKLKKISIKFSSITEVEENTFINLTYIEEITMIKNEIEYLSKHSFNNLPHLSLLILDENNIKELVTDTFYKTPNLQKLYFTSNNISIIQDGAFRHLVNLLELELDKNNISELRKECFEGLAKLKRLDLSHNKISVLNSFTFTELWNLELLLLHYNDISIVAQRSFDGLSQLKKLNLSHNNLIILAGELFAGVRGLLGLDLRYNILKRFTFDDVNPIYENLLKENSYIYLEGNELLCDCHLAWMHKLRHETKSIKTRTSLENFICKLSPDLALNSQLALFEKNVISPNNNYNIDDKNADNFDDNSDDIFQDDMDETSAQEVQLVKKENEGTLLQIPIDLLPCPQDVKVTDRTYTYPSQNEAKDYRNLIHSSKTSQLHTNISISFLIFLVLLIILTT</sequence>
<dbReference type="InterPro" id="IPR001611">
    <property type="entry name" value="Leu-rich_rpt"/>
</dbReference>
<keyword evidence="4" id="KW-0732">Signal</keyword>
<dbReference type="PROSITE" id="PS51450">
    <property type="entry name" value="LRR"/>
    <property type="match status" value="1"/>
</dbReference>
<gene>
    <name evidence="6" type="primary">LOC113513963</name>
</gene>
<feature type="signal peptide" evidence="4">
    <location>
        <begin position="1"/>
        <end position="22"/>
    </location>
</feature>
<protein>
    <submittedName>
        <fullName evidence="6">Connectin-like</fullName>
    </submittedName>
</protein>
<dbReference type="PRINTS" id="PR00019">
    <property type="entry name" value="LEURICHRPT"/>
</dbReference>
<keyword evidence="1" id="KW-0433">Leucine-rich repeat</keyword>
<keyword evidence="3" id="KW-1133">Transmembrane helix</keyword>
<proteinExistence type="predicted"/>
<evidence type="ECO:0000256" key="1">
    <source>
        <dbReference type="ARBA" id="ARBA00022614"/>
    </source>
</evidence>
<reference evidence="6" key="1">
    <citation type="submission" date="2025-08" db="UniProtKB">
        <authorList>
            <consortium name="RefSeq"/>
        </authorList>
    </citation>
    <scope>IDENTIFICATION</scope>
    <source>
        <tissue evidence="6">Whole larvae</tissue>
    </source>
</reference>
<dbReference type="InterPro" id="IPR032675">
    <property type="entry name" value="LRR_dom_sf"/>
</dbReference>
<name>A0A6J1WHJ4_GALME</name>
<keyword evidence="3" id="KW-0472">Membrane</keyword>
<dbReference type="InterPro" id="IPR003591">
    <property type="entry name" value="Leu-rich_rpt_typical-subtyp"/>
</dbReference>
<feature type="chain" id="PRO_5047472688" evidence="4">
    <location>
        <begin position="23"/>
        <end position="510"/>
    </location>
</feature>
<feature type="transmembrane region" description="Helical" evidence="3">
    <location>
        <begin position="490"/>
        <end position="508"/>
    </location>
</feature>
<keyword evidence="2" id="KW-0677">Repeat</keyword>